<dbReference type="PROSITE" id="PS51272">
    <property type="entry name" value="SLH"/>
    <property type="match status" value="3"/>
</dbReference>
<feature type="domain" description="SLH" evidence="4">
    <location>
        <begin position="607"/>
        <end position="666"/>
    </location>
</feature>
<gene>
    <name evidence="5" type="ORF">Bequi_05150</name>
</gene>
<evidence type="ECO:0000256" key="1">
    <source>
        <dbReference type="ARBA" id="ARBA00007553"/>
    </source>
</evidence>
<dbReference type="Pfam" id="PF00395">
    <property type="entry name" value="SLH"/>
    <property type="match status" value="3"/>
</dbReference>
<dbReference type="InterPro" id="IPR036505">
    <property type="entry name" value="Amidase/PGRP_sf"/>
</dbReference>
<comment type="similarity">
    <text evidence="1">Belongs to the N-acetylmuramoyl-L-alanine amidase 2 family.</text>
</comment>
<keyword evidence="6" id="KW-1185">Reference proteome</keyword>
<dbReference type="InterPro" id="IPR002502">
    <property type="entry name" value="Amidase_domain"/>
</dbReference>
<dbReference type="PANTHER" id="PTHR11022">
    <property type="entry name" value="PEPTIDOGLYCAN RECOGNITION PROTEIN"/>
    <property type="match status" value="1"/>
</dbReference>
<evidence type="ECO:0000259" key="4">
    <source>
        <dbReference type="PROSITE" id="PS51272"/>
    </source>
</evidence>
<feature type="domain" description="SLH" evidence="4">
    <location>
        <begin position="667"/>
        <end position="725"/>
    </location>
</feature>
<dbReference type="CDD" id="cd06583">
    <property type="entry name" value="PGRP"/>
    <property type="match status" value="1"/>
</dbReference>
<dbReference type="PANTHER" id="PTHR11022:SF41">
    <property type="entry name" value="PEPTIDOGLYCAN-RECOGNITION PROTEIN LC-RELATED"/>
    <property type="match status" value="1"/>
</dbReference>
<dbReference type="Pfam" id="PF01510">
    <property type="entry name" value="Amidase_2"/>
    <property type="match status" value="1"/>
</dbReference>
<dbReference type="SMART" id="SM00701">
    <property type="entry name" value="PGRP"/>
    <property type="match status" value="1"/>
</dbReference>
<feature type="chain" id="PRO_5046349103" evidence="3">
    <location>
        <begin position="49"/>
        <end position="725"/>
    </location>
</feature>
<reference evidence="5" key="1">
    <citation type="submission" date="2022-02" db="EMBL/GenBank/DDBJ databases">
        <authorList>
            <person name="Lee M."/>
            <person name="Kim S.-J."/>
            <person name="Jung M.-Y."/>
        </authorList>
    </citation>
    <scope>NUCLEOTIDE SEQUENCE</scope>
    <source>
        <strain evidence="5">JHP9</strain>
    </source>
</reference>
<evidence type="ECO:0000313" key="6">
    <source>
        <dbReference type="Proteomes" id="UP001203761"/>
    </source>
</evidence>
<dbReference type="Proteomes" id="UP001203761">
    <property type="component" value="Unassembled WGS sequence"/>
</dbReference>
<sequence>MTRALPGSRPAAPHRRIPSRRAVLLAGAAALPAAATLGTVAVASPAHADPAVTGGETRTLDLELSSLPQRPTAEGSSARVIAGIRATMLGATWQGEGPDVAAARGLDLDGTWSDWIPLEIAIDPEAGTVLDALEPSWLGAVQEIELVATREGEDATSVMTAHVLTTSPAAPDPLIDAGQAPSAGPATPEAVAQNEAGAQSDSASSVVIPSGGGAGGTAPTGGGRRMLRLPGGGLAPMAPTAAAEALLLAPDAPVVIARSAWGADETLGSGVSGADDLRAVVVHHTAGTNSYSQADVPQILRGIHSYHTRTLGWADVGYNVLVDKFGRLYEGRKGGLHRNIVGAHARGFNAETFGISVMGDYMSAAPPQVAMDALVEAISWKLGGAFRSSSSESAPHQVAVSGTKWPVGATVSLQRVTSHRDVNYTDCPGNAFYARMGVLRTSVQSRLDRRWRAHRDAFTAAGGSAVLGTVREIAHVEGAYLVTRLTAGAVLSPAGQPDAARVSAFSEWDPSWGLPVEGIRSAGNRRVQPFESGVASVENGQVRFVPRRFADVEPQRQFYLEVNDLAARGIATGWPDGTFRPDASHARDAMVVYVHRALGAPDVALPARSPFRDLTPSTQFYREIVWAHQAGIVQGWPDGTFRPTAPIERGAVAAFLHRAAGSPQTTAAPTFSDVPASHQFAREIAWCASAGITTGWPDGTFRPDALIGREAMAAFTLRWLAAIGR</sequence>
<dbReference type="InterPro" id="IPR006619">
    <property type="entry name" value="PGRP_domain_met/bac"/>
</dbReference>
<dbReference type="InterPro" id="IPR006311">
    <property type="entry name" value="TAT_signal"/>
</dbReference>
<evidence type="ECO:0000313" key="5">
    <source>
        <dbReference type="EMBL" id="MCL6422778.1"/>
    </source>
</evidence>
<dbReference type="PROSITE" id="PS51318">
    <property type="entry name" value="TAT"/>
    <property type="match status" value="1"/>
</dbReference>
<keyword evidence="3" id="KW-0732">Signal</keyword>
<dbReference type="Gene3D" id="3.40.80.10">
    <property type="entry name" value="Peptidoglycan recognition protein-like"/>
    <property type="match status" value="1"/>
</dbReference>
<accession>A0ABT0QZX7</accession>
<feature type="compositionally biased region" description="Polar residues" evidence="2">
    <location>
        <begin position="196"/>
        <end position="207"/>
    </location>
</feature>
<comment type="caution">
    <text evidence="5">The sequence shown here is derived from an EMBL/GenBank/DDBJ whole genome shotgun (WGS) entry which is preliminary data.</text>
</comment>
<proteinExistence type="inferred from homology"/>
<dbReference type="InterPro" id="IPR015510">
    <property type="entry name" value="PGRP"/>
</dbReference>
<evidence type="ECO:0000256" key="3">
    <source>
        <dbReference type="SAM" id="SignalP"/>
    </source>
</evidence>
<feature type="domain" description="SLH" evidence="4">
    <location>
        <begin position="545"/>
        <end position="606"/>
    </location>
</feature>
<feature type="region of interest" description="Disordered" evidence="2">
    <location>
        <begin position="169"/>
        <end position="228"/>
    </location>
</feature>
<feature type="compositionally biased region" description="Gly residues" evidence="2">
    <location>
        <begin position="210"/>
        <end position="228"/>
    </location>
</feature>
<organism evidence="5 6">
    <name type="scientific">Brachybacterium equifaecis</name>
    <dbReference type="NCBI Taxonomy" id="2910770"/>
    <lineage>
        <taxon>Bacteria</taxon>
        <taxon>Bacillati</taxon>
        <taxon>Actinomycetota</taxon>
        <taxon>Actinomycetes</taxon>
        <taxon>Micrococcales</taxon>
        <taxon>Dermabacteraceae</taxon>
        <taxon>Brachybacterium</taxon>
    </lineage>
</organism>
<protein>
    <submittedName>
        <fullName evidence="5">S-layer homology domain-containing protein</fullName>
    </submittedName>
</protein>
<feature type="signal peptide" evidence="3">
    <location>
        <begin position="1"/>
        <end position="48"/>
    </location>
</feature>
<dbReference type="SUPFAM" id="SSF55846">
    <property type="entry name" value="N-acetylmuramoyl-L-alanine amidase-like"/>
    <property type="match status" value="1"/>
</dbReference>
<dbReference type="EMBL" id="JAKNCJ010000002">
    <property type="protein sequence ID" value="MCL6422778.1"/>
    <property type="molecule type" value="Genomic_DNA"/>
</dbReference>
<dbReference type="InterPro" id="IPR001119">
    <property type="entry name" value="SLH_dom"/>
</dbReference>
<dbReference type="RefSeq" id="WP_249736894.1">
    <property type="nucleotide sequence ID" value="NZ_JAKNCJ010000002.1"/>
</dbReference>
<evidence type="ECO:0000256" key="2">
    <source>
        <dbReference type="SAM" id="MobiDB-lite"/>
    </source>
</evidence>
<name>A0ABT0QZX7_9MICO</name>